<dbReference type="Proteomes" id="UP000775547">
    <property type="component" value="Unassembled WGS sequence"/>
</dbReference>
<evidence type="ECO:0000313" key="4">
    <source>
        <dbReference type="Proteomes" id="UP000775547"/>
    </source>
</evidence>
<feature type="domain" description="Protein kinase" evidence="1">
    <location>
        <begin position="1"/>
        <end position="210"/>
    </location>
</feature>
<protein>
    <recommendedName>
        <fullName evidence="1">Protein kinase domain-containing protein</fullName>
    </recommendedName>
</protein>
<reference evidence="2" key="2">
    <citation type="submission" date="2021-10" db="EMBL/GenBank/DDBJ databases">
        <title>Phylogenomics reveals ancestral predisposition of the termite-cultivated fungus Termitomyces towards a domesticated lifestyle.</title>
        <authorList>
            <person name="Auxier B."/>
            <person name="Grum-Grzhimaylo A."/>
            <person name="Cardenas M.E."/>
            <person name="Lodge J.D."/>
            <person name="Laessoe T."/>
            <person name="Pedersen O."/>
            <person name="Smith M.E."/>
            <person name="Kuyper T.W."/>
            <person name="Franco-Molano E.A."/>
            <person name="Baroni T.J."/>
            <person name="Aanen D.K."/>
        </authorList>
    </citation>
    <scope>NUCLEOTIDE SEQUENCE</scope>
    <source>
        <strain evidence="2">AP01</strain>
        <tissue evidence="2">Mycelium</tissue>
    </source>
</reference>
<dbReference type="EMBL" id="JABCKV010000523">
    <property type="protein sequence ID" value="KAG5640757.1"/>
    <property type="molecule type" value="Genomic_DNA"/>
</dbReference>
<dbReference type="Gene3D" id="1.10.510.10">
    <property type="entry name" value="Transferase(Phosphotransferase) domain 1"/>
    <property type="match status" value="1"/>
</dbReference>
<comment type="caution">
    <text evidence="2">The sequence shown here is derived from an EMBL/GenBank/DDBJ whole genome shotgun (WGS) entry which is preliminary data.</text>
</comment>
<evidence type="ECO:0000313" key="3">
    <source>
        <dbReference type="EMBL" id="KAG5640757.1"/>
    </source>
</evidence>
<evidence type="ECO:0000259" key="1">
    <source>
        <dbReference type="PROSITE" id="PS50011"/>
    </source>
</evidence>
<sequence length="268" mass="30609">MELLKVDTIKDFEDRVLHDLVMKLYGKLWEVGNVNAFMDVWVHCLECHHYSYVIGRVLHRDLSENNLMFKIGDDKQVKGILNDWDMASWVDVNDNIPLSTAQHRTGTLPFMAMELMVPNPPAHLYRHDLESFFYILVWAALHYDFENKARAPKVHPAVRRWNSSDMQSAHDNKRALLGHMKANIEAIITQIPSHGQALIPWIRAIGNLFFRAHAARVQHDLVLDLVLRDGGTPPIWDNKTCGGWITFEKFMGAVGRPIRAENGAPASA</sequence>
<dbReference type="EMBL" id="JABCKV010001823">
    <property type="protein sequence ID" value="KAG5639867.1"/>
    <property type="molecule type" value="Genomic_DNA"/>
</dbReference>
<organism evidence="2 4">
    <name type="scientific">Asterophora parasitica</name>
    <dbReference type="NCBI Taxonomy" id="117018"/>
    <lineage>
        <taxon>Eukaryota</taxon>
        <taxon>Fungi</taxon>
        <taxon>Dikarya</taxon>
        <taxon>Basidiomycota</taxon>
        <taxon>Agaricomycotina</taxon>
        <taxon>Agaricomycetes</taxon>
        <taxon>Agaricomycetidae</taxon>
        <taxon>Agaricales</taxon>
        <taxon>Tricholomatineae</taxon>
        <taxon>Lyophyllaceae</taxon>
        <taxon>Asterophora</taxon>
    </lineage>
</organism>
<dbReference type="InterPro" id="IPR011009">
    <property type="entry name" value="Kinase-like_dom_sf"/>
</dbReference>
<dbReference type="SUPFAM" id="SSF56112">
    <property type="entry name" value="Protein kinase-like (PK-like)"/>
    <property type="match status" value="1"/>
</dbReference>
<dbReference type="InterPro" id="IPR040976">
    <property type="entry name" value="Pkinase_fungal"/>
</dbReference>
<dbReference type="AlphaFoldDB" id="A0A9P7G3H9"/>
<dbReference type="PROSITE" id="PS50011">
    <property type="entry name" value="PROTEIN_KINASE_DOM"/>
    <property type="match status" value="1"/>
</dbReference>
<dbReference type="Pfam" id="PF17667">
    <property type="entry name" value="Pkinase_fungal"/>
    <property type="match status" value="1"/>
</dbReference>
<reference evidence="2" key="1">
    <citation type="submission" date="2020-07" db="EMBL/GenBank/DDBJ databases">
        <authorList>
            <person name="Nieuwenhuis M."/>
            <person name="Van De Peppel L.J.J."/>
        </authorList>
    </citation>
    <scope>NUCLEOTIDE SEQUENCE</scope>
    <source>
        <strain evidence="2">AP01</strain>
        <tissue evidence="2">Mycelium</tissue>
    </source>
</reference>
<dbReference type="PANTHER" id="PTHR38248">
    <property type="entry name" value="FUNK1 6"/>
    <property type="match status" value="1"/>
</dbReference>
<name>A0A9P7G3H9_9AGAR</name>
<dbReference type="OrthoDB" id="5569250at2759"/>
<keyword evidence="4" id="KW-1185">Reference proteome</keyword>
<accession>A0A9P7G3H9</accession>
<dbReference type="GO" id="GO:0004672">
    <property type="term" value="F:protein kinase activity"/>
    <property type="evidence" value="ECO:0007669"/>
    <property type="project" value="InterPro"/>
</dbReference>
<evidence type="ECO:0000313" key="2">
    <source>
        <dbReference type="EMBL" id="KAG5639867.1"/>
    </source>
</evidence>
<dbReference type="GO" id="GO:0005524">
    <property type="term" value="F:ATP binding"/>
    <property type="evidence" value="ECO:0007669"/>
    <property type="project" value="InterPro"/>
</dbReference>
<proteinExistence type="predicted"/>
<dbReference type="InterPro" id="IPR000719">
    <property type="entry name" value="Prot_kinase_dom"/>
</dbReference>
<dbReference type="PANTHER" id="PTHR38248:SF2">
    <property type="entry name" value="FUNK1 11"/>
    <property type="match status" value="1"/>
</dbReference>
<gene>
    <name evidence="2" type="ORF">DXG03_002742</name>
    <name evidence="3" type="ORF">DXG03_007303</name>
</gene>